<dbReference type="EMBL" id="JASCZI010151127">
    <property type="protein sequence ID" value="MED6169871.1"/>
    <property type="molecule type" value="Genomic_DNA"/>
</dbReference>
<keyword evidence="1" id="KW-0175">Coiled coil</keyword>
<organism evidence="3 4">
    <name type="scientific">Stylosanthes scabra</name>
    <dbReference type="NCBI Taxonomy" id="79078"/>
    <lineage>
        <taxon>Eukaryota</taxon>
        <taxon>Viridiplantae</taxon>
        <taxon>Streptophyta</taxon>
        <taxon>Embryophyta</taxon>
        <taxon>Tracheophyta</taxon>
        <taxon>Spermatophyta</taxon>
        <taxon>Magnoliopsida</taxon>
        <taxon>eudicotyledons</taxon>
        <taxon>Gunneridae</taxon>
        <taxon>Pentapetalae</taxon>
        <taxon>rosids</taxon>
        <taxon>fabids</taxon>
        <taxon>Fabales</taxon>
        <taxon>Fabaceae</taxon>
        <taxon>Papilionoideae</taxon>
        <taxon>50 kb inversion clade</taxon>
        <taxon>dalbergioids sensu lato</taxon>
        <taxon>Dalbergieae</taxon>
        <taxon>Pterocarpus clade</taxon>
        <taxon>Stylosanthes</taxon>
    </lineage>
</organism>
<evidence type="ECO:0000256" key="1">
    <source>
        <dbReference type="SAM" id="Coils"/>
    </source>
</evidence>
<keyword evidence="4" id="KW-1185">Reference proteome</keyword>
<proteinExistence type="predicted"/>
<evidence type="ECO:0000256" key="2">
    <source>
        <dbReference type="SAM" id="MobiDB-lite"/>
    </source>
</evidence>
<feature type="coiled-coil region" evidence="1">
    <location>
        <begin position="374"/>
        <end position="451"/>
    </location>
</feature>
<accession>A0ABU6VC85</accession>
<protein>
    <submittedName>
        <fullName evidence="3">Uncharacterized protein</fullName>
    </submittedName>
</protein>
<evidence type="ECO:0000313" key="4">
    <source>
        <dbReference type="Proteomes" id="UP001341840"/>
    </source>
</evidence>
<dbReference type="Proteomes" id="UP001341840">
    <property type="component" value="Unassembled WGS sequence"/>
</dbReference>
<evidence type="ECO:0000313" key="3">
    <source>
        <dbReference type="EMBL" id="MED6169871.1"/>
    </source>
</evidence>
<sequence length="519" mass="59393">MGRLFDKSSLDELFWAELMTGRITAPKLDLFGIGRKTDENGKPLVVVGENYSWVKGEVREMASLFIDQESLDELGVPSTFVREGSGVRLRFLPCSEGDRVFHRDEGVGVFLHAKGVRKGGTVTLNSVQGKTLFRLYRQSYKDFKQMFIKVGCVEEQFPFYLDEYGLERFPLYWYSEPVQILGMAKISKESANIVEFLEEFVEKTEVLSLTMLFKWDKEREYVERYLETTTGGLKNFFKSRAERGHSASNVVKTEEGVVVNQPPKKKRVPRVKRRRAEEGGSSKKVIDLTSNNCCGKEVSLEEVKVFAEKQKKLHGYAGEEDLTSVWSEHFPFSVLAEEHFQSKSDFELIGSVDDMTRAQFMQVYAARLLCLGKYEELKARGEAEKKKEESLSEQKKLELEGKLATAMEQIATKDKDLLQLKADHDQLKGKLQKFEKEKTELEARVVELCVEKKEAKTSKENHGYVKLEIGFERARKQAEYFYPNLKFDKLDPIKVVHNGALVDDDEVDVEGGGDHDPEE</sequence>
<feature type="region of interest" description="Disordered" evidence="2">
    <location>
        <begin position="262"/>
        <end position="281"/>
    </location>
</feature>
<comment type="caution">
    <text evidence="3">The sequence shown here is derived from an EMBL/GenBank/DDBJ whole genome shotgun (WGS) entry which is preliminary data.</text>
</comment>
<gene>
    <name evidence="3" type="ORF">PIB30_025285</name>
</gene>
<feature type="compositionally biased region" description="Basic residues" evidence="2">
    <location>
        <begin position="263"/>
        <end position="274"/>
    </location>
</feature>
<reference evidence="3 4" key="1">
    <citation type="journal article" date="2023" name="Plants (Basel)">
        <title>Bridging the Gap: Combining Genomics and Transcriptomics Approaches to Understand Stylosanthes scabra, an Orphan Legume from the Brazilian Caatinga.</title>
        <authorList>
            <person name="Ferreira-Neto J.R.C."/>
            <person name="da Silva M.D."/>
            <person name="Binneck E."/>
            <person name="de Melo N.F."/>
            <person name="da Silva R.H."/>
            <person name="de Melo A.L.T.M."/>
            <person name="Pandolfi V."/>
            <person name="Bustamante F.O."/>
            <person name="Brasileiro-Vidal A.C."/>
            <person name="Benko-Iseppon A.M."/>
        </authorList>
    </citation>
    <scope>NUCLEOTIDE SEQUENCE [LARGE SCALE GENOMIC DNA]</scope>
    <source>
        <tissue evidence="3">Leaves</tissue>
    </source>
</reference>
<name>A0ABU6VC85_9FABA</name>